<dbReference type="PANTHER" id="PTHR11022">
    <property type="entry name" value="PEPTIDOGLYCAN RECOGNITION PROTEIN"/>
    <property type="match status" value="1"/>
</dbReference>
<dbReference type="InterPro" id="IPR036505">
    <property type="entry name" value="Amidase/PGRP_sf"/>
</dbReference>
<dbReference type="SUPFAM" id="SSF55846">
    <property type="entry name" value="N-acetylmuramoyl-L-alanine amidase-like"/>
    <property type="match status" value="1"/>
</dbReference>
<dbReference type="RefSeq" id="WP_387409483.1">
    <property type="nucleotide sequence ID" value="NZ_JBIASD010000004.1"/>
</dbReference>
<feature type="region of interest" description="Disordered" evidence="2">
    <location>
        <begin position="161"/>
        <end position="189"/>
    </location>
</feature>
<dbReference type="EMBL" id="JBIASD010000004">
    <property type="protein sequence ID" value="MFF3665486.1"/>
    <property type="molecule type" value="Genomic_DNA"/>
</dbReference>
<dbReference type="SMART" id="SM00701">
    <property type="entry name" value="PGRP"/>
    <property type="match status" value="1"/>
</dbReference>
<keyword evidence="5" id="KW-1185">Reference proteome</keyword>
<evidence type="ECO:0000313" key="4">
    <source>
        <dbReference type="EMBL" id="MFF3665486.1"/>
    </source>
</evidence>
<dbReference type="InterPro" id="IPR036365">
    <property type="entry name" value="PGBD-like_sf"/>
</dbReference>
<comment type="similarity">
    <text evidence="1">Belongs to the N-acetylmuramoyl-L-alanine amidase 2 family.</text>
</comment>
<gene>
    <name evidence="4" type="ORF">ACFYXI_07810</name>
</gene>
<dbReference type="PANTHER" id="PTHR11022:SF41">
    <property type="entry name" value="PEPTIDOGLYCAN-RECOGNITION PROTEIN LC-RELATED"/>
    <property type="match status" value="1"/>
</dbReference>
<reference evidence="4 5" key="1">
    <citation type="submission" date="2024-10" db="EMBL/GenBank/DDBJ databases">
        <title>The Natural Products Discovery Center: Release of the First 8490 Sequenced Strains for Exploring Actinobacteria Biosynthetic Diversity.</title>
        <authorList>
            <person name="Kalkreuter E."/>
            <person name="Kautsar S.A."/>
            <person name="Yang D."/>
            <person name="Bader C.D."/>
            <person name="Teijaro C.N."/>
            <person name="Fluegel L."/>
            <person name="Davis C.M."/>
            <person name="Simpson J.R."/>
            <person name="Lauterbach L."/>
            <person name="Steele A.D."/>
            <person name="Gui C."/>
            <person name="Meng S."/>
            <person name="Li G."/>
            <person name="Viehrig K."/>
            <person name="Ye F."/>
            <person name="Su P."/>
            <person name="Kiefer A.F."/>
            <person name="Nichols A."/>
            <person name="Cepeda A.J."/>
            <person name="Yan W."/>
            <person name="Fan B."/>
            <person name="Jiang Y."/>
            <person name="Adhikari A."/>
            <person name="Zheng C.-J."/>
            <person name="Schuster L."/>
            <person name="Cowan T.M."/>
            <person name="Smanski M.J."/>
            <person name="Chevrette M.G."/>
            <person name="De Carvalho L.P.S."/>
            <person name="Shen B."/>
        </authorList>
    </citation>
    <scope>NUCLEOTIDE SEQUENCE [LARGE SCALE GENOMIC DNA]</scope>
    <source>
        <strain evidence="4 5">NPDC002173</strain>
    </source>
</reference>
<dbReference type="InterPro" id="IPR002477">
    <property type="entry name" value="Peptidoglycan-bd-like"/>
</dbReference>
<feature type="compositionally biased region" description="Low complexity" evidence="2">
    <location>
        <begin position="165"/>
        <end position="179"/>
    </location>
</feature>
<evidence type="ECO:0000256" key="2">
    <source>
        <dbReference type="SAM" id="MobiDB-lite"/>
    </source>
</evidence>
<proteinExistence type="inferred from homology"/>
<sequence>MPIDLVSRTAWGARAPRGSYTALSSTRGVKVHYTGGRVDPAIVDDHAKCVTLVKSIQNSHMDANGWMDIGYTACACPHQKVFVGRGLRHLPAANGAGLNTSHYAVLGLVGNSGLVTPSDGMLRGILDAIDWLRREGGAGREIKGHRDGYSTDCPGGPLYAWVQQGAPRPGGTSTPPTTGGSSGGSSGAPAWPGRLLAYPPLTTGADVRTWQQRMAARGWRIAVDGAYGPASRSVCEAFQAEKKLAADGIVGPATWRAAWEAPIT</sequence>
<comment type="caution">
    <text evidence="4">The sequence shown here is derived from an EMBL/GenBank/DDBJ whole genome shotgun (WGS) entry which is preliminary data.</text>
</comment>
<evidence type="ECO:0000256" key="1">
    <source>
        <dbReference type="ARBA" id="ARBA00007553"/>
    </source>
</evidence>
<dbReference type="Proteomes" id="UP001602013">
    <property type="component" value="Unassembled WGS sequence"/>
</dbReference>
<dbReference type="InterPro" id="IPR015510">
    <property type="entry name" value="PGRP"/>
</dbReference>
<protein>
    <submittedName>
        <fullName evidence="4">N-acetylmuramoyl-L-alanine amidase</fullName>
    </submittedName>
</protein>
<dbReference type="Gene3D" id="3.40.80.10">
    <property type="entry name" value="Peptidoglycan recognition protein-like"/>
    <property type="match status" value="1"/>
</dbReference>
<name>A0ABW6SKI7_9ACTN</name>
<dbReference type="InterPro" id="IPR002502">
    <property type="entry name" value="Amidase_domain"/>
</dbReference>
<dbReference type="InterPro" id="IPR006619">
    <property type="entry name" value="PGRP_domain_met/bac"/>
</dbReference>
<accession>A0ABW6SKI7</accession>
<feature type="domain" description="Peptidoglycan recognition protein family" evidence="3">
    <location>
        <begin position="3"/>
        <end position="149"/>
    </location>
</feature>
<dbReference type="InterPro" id="IPR036366">
    <property type="entry name" value="PGBDSf"/>
</dbReference>
<organism evidence="4 5">
    <name type="scientific">Microtetraspora malaysiensis</name>
    <dbReference type="NCBI Taxonomy" id="161358"/>
    <lineage>
        <taxon>Bacteria</taxon>
        <taxon>Bacillati</taxon>
        <taxon>Actinomycetota</taxon>
        <taxon>Actinomycetes</taxon>
        <taxon>Streptosporangiales</taxon>
        <taxon>Streptosporangiaceae</taxon>
        <taxon>Microtetraspora</taxon>
    </lineage>
</organism>
<dbReference type="Pfam" id="PF01471">
    <property type="entry name" value="PG_binding_1"/>
    <property type="match status" value="1"/>
</dbReference>
<evidence type="ECO:0000313" key="5">
    <source>
        <dbReference type="Proteomes" id="UP001602013"/>
    </source>
</evidence>
<evidence type="ECO:0000259" key="3">
    <source>
        <dbReference type="SMART" id="SM00701"/>
    </source>
</evidence>
<dbReference type="CDD" id="cd06583">
    <property type="entry name" value="PGRP"/>
    <property type="match status" value="1"/>
</dbReference>
<dbReference type="Gene3D" id="1.10.101.10">
    <property type="entry name" value="PGBD-like superfamily/PGBD"/>
    <property type="match status" value="1"/>
</dbReference>
<dbReference type="SUPFAM" id="SSF47090">
    <property type="entry name" value="PGBD-like"/>
    <property type="match status" value="1"/>
</dbReference>